<evidence type="ECO:0000313" key="1">
    <source>
        <dbReference type="EMBL" id="MCX8302573.1"/>
    </source>
</evidence>
<reference evidence="1" key="1">
    <citation type="submission" date="2022-11" db="EMBL/GenBank/DDBJ databases">
        <title>The draft genomes of two Enterobacter strains.</title>
        <authorList>
            <person name="He Y."/>
            <person name="Wu S."/>
            <person name="Feng Y."/>
            <person name="Zong Z."/>
        </authorList>
    </citation>
    <scope>NUCLEOTIDE SEQUENCE</scope>
    <source>
        <strain evidence="1">155092</strain>
    </source>
</reference>
<name>A0ABT3XCC8_9ENTR</name>
<keyword evidence="2" id="KW-1185">Reference proteome</keyword>
<organism evidence="1 2">
    <name type="scientific">Enterobacter pseudoroggenkampii</name>
    <dbReference type="NCBI Taxonomy" id="2996112"/>
    <lineage>
        <taxon>Bacteria</taxon>
        <taxon>Pseudomonadati</taxon>
        <taxon>Pseudomonadota</taxon>
        <taxon>Gammaproteobacteria</taxon>
        <taxon>Enterobacterales</taxon>
        <taxon>Enterobacteriaceae</taxon>
        <taxon>Enterobacter</taxon>
    </lineage>
</organism>
<accession>A0ABT3XCC8</accession>
<sequence>MENKYILDLHEILCLKTFGESFEAYRVDDYDKMIIEWAERELLYGKSSESLLILASLNLDKRPDSDEIERYLCAYMFEQNIVMPNINASAMTWLRIKAWFLMHAETSKELELRLHQIPAFHSSPGSRILSKICWQFYRIYDDLYDDWGPGYPSRASARSEAEILDFVKCRVKPFYRVLCSSDWAWVLVRAV</sequence>
<evidence type="ECO:0000313" key="2">
    <source>
        <dbReference type="Proteomes" id="UP001163211"/>
    </source>
</evidence>
<comment type="caution">
    <text evidence="1">The sequence shown here is derived from an EMBL/GenBank/DDBJ whole genome shotgun (WGS) entry which is preliminary data.</text>
</comment>
<dbReference type="RefSeq" id="WP_267214742.1">
    <property type="nucleotide sequence ID" value="NZ_JAPMLV010000001.1"/>
</dbReference>
<dbReference type="EMBL" id="JAPMLV010000001">
    <property type="protein sequence ID" value="MCX8302573.1"/>
    <property type="molecule type" value="Genomic_DNA"/>
</dbReference>
<gene>
    <name evidence="1" type="ORF">OTG14_06305</name>
</gene>
<dbReference type="Proteomes" id="UP001163211">
    <property type="component" value="Unassembled WGS sequence"/>
</dbReference>
<proteinExistence type="predicted"/>
<protein>
    <submittedName>
        <fullName evidence="1">Uncharacterized protein</fullName>
    </submittedName>
</protein>